<evidence type="ECO:0000256" key="7">
    <source>
        <dbReference type="RuleBase" id="RU362042"/>
    </source>
</evidence>
<keyword evidence="7" id="KW-1133">Transmembrane helix</keyword>
<dbReference type="GO" id="GO:0006465">
    <property type="term" value="P:signal peptide processing"/>
    <property type="evidence" value="ECO:0007669"/>
    <property type="project" value="InterPro"/>
</dbReference>
<comment type="subcellular location">
    <subcellularLocation>
        <location evidence="7">Membrane</location>
        <topology evidence="7">Single-pass type II membrane protein</topology>
    </subcellularLocation>
</comment>
<evidence type="ECO:0000256" key="3">
    <source>
        <dbReference type="ARBA" id="ARBA00013208"/>
    </source>
</evidence>
<dbReference type="PANTHER" id="PTHR43390:SF1">
    <property type="entry name" value="CHLOROPLAST PROCESSING PEPTIDASE"/>
    <property type="match status" value="1"/>
</dbReference>
<dbReference type="OrthoDB" id="128315at2"/>
<evidence type="ECO:0000313" key="10">
    <source>
        <dbReference type="Proteomes" id="UP000238701"/>
    </source>
</evidence>
<dbReference type="InterPro" id="IPR019533">
    <property type="entry name" value="Peptidase_S26"/>
</dbReference>
<dbReference type="PANTHER" id="PTHR43390">
    <property type="entry name" value="SIGNAL PEPTIDASE I"/>
    <property type="match status" value="1"/>
</dbReference>
<evidence type="ECO:0000313" key="9">
    <source>
        <dbReference type="EMBL" id="SPF33483.1"/>
    </source>
</evidence>
<protein>
    <recommendedName>
        <fullName evidence="4 7">Signal peptidase I</fullName>
        <ecNumber evidence="3 7">3.4.21.89</ecNumber>
    </recommendedName>
</protein>
<feature type="active site" evidence="6">
    <location>
        <position position="101"/>
    </location>
</feature>
<dbReference type="GO" id="GO:0016020">
    <property type="term" value="C:membrane"/>
    <property type="evidence" value="ECO:0007669"/>
    <property type="project" value="UniProtKB-SubCell"/>
</dbReference>
<keyword evidence="5 7" id="KW-0378">Hydrolase</keyword>
<evidence type="ECO:0000256" key="5">
    <source>
        <dbReference type="ARBA" id="ARBA00022801"/>
    </source>
</evidence>
<evidence type="ECO:0000259" key="8">
    <source>
        <dbReference type="Pfam" id="PF10502"/>
    </source>
</evidence>
<dbReference type="Pfam" id="PF10502">
    <property type="entry name" value="Peptidase_S26"/>
    <property type="match status" value="1"/>
</dbReference>
<sequence length="256" mass="29396">MAKKENAQPEKPRETTVEFLASLAAVLVTGLFIITFILQAFEIPSSSMENTLLIGDHVFVNREQFAPATHWLGPLLPYRSIRHGDIVVFLSPAEPGLYVVKRIMGTPGDRIHLRNGVVYRNGEKLEEPYVIHSAVADAYNPYRDNFPAVPPSEFNNVAPNWQLTLQSHLQGDDIVVPPDSYFAMGDNRDVSYDSRYWGFIPRENVIGRPMFIYWSFETPPNQYLEREVSQRVGFLAHVVFHFFDETRWRRTLKAVK</sequence>
<evidence type="ECO:0000256" key="6">
    <source>
        <dbReference type="PIRSR" id="PIRSR600223-1"/>
    </source>
</evidence>
<dbReference type="EMBL" id="OMOD01000023">
    <property type="protein sequence ID" value="SPF33483.1"/>
    <property type="molecule type" value="Genomic_DNA"/>
</dbReference>
<keyword evidence="7" id="KW-0645">Protease</keyword>
<organism evidence="9 10">
    <name type="scientific">Candidatus Sulfotelmatobacter kueseliae</name>
    <dbReference type="NCBI Taxonomy" id="2042962"/>
    <lineage>
        <taxon>Bacteria</taxon>
        <taxon>Pseudomonadati</taxon>
        <taxon>Acidobacteriota</taxon>
        <taxon>Terriglobia</taxon>
        <taxon>Terriglobales</taxon>
        <taxon>Candidatus Korobacteraceae</taxon>
        <taxon>Candidatus Sulfotelmatobacter</taxon>
    </lineage>
</organism>
<gene>
    <name evidence="9" type="ORF">SBA1_1190005</name>
</gene>
<dbReference type="SUPFAM" id="SSF51306">
    <property type="entry name" value="LexA/Signal peptidase"/>
    <property type="match status" value="1"/>
</dbReference>
<dbReference type="PRINTS" id="PR00727">
    <property type="entry name" value="LEADERPTASE"/>
</dbReference>
<proteinExistence type="inferred from homology"/>
<dbReference type="InterPro" id="IPR000223">
    <property type="entry name" value="Pept_S26A_signal_pept_1"/>
</dbReference>
<keyword evidence="7" id="KW-0472">Membrane</keyword>
<dbReference type="EC" id="3.4.21.89" evidence="3 7"/>
<dbReference type="NCBIfam" id="TIGR02227">
    <property type="entry name" value="sigpep_I_bact"/>
    <property type="match status" value="1"/>
</dbReference>
<feature type="transmembrane region" description="Helical" evidence="7">
    <location>
        <begin position="20"/>
        <end position="41"/>
    </location>
</feature>
<dbReference type="InterPro" id="IPR036286">
    <property type="entry name" value="LexA/Signal_pep-like_sf"/>
</dbReference>
<feature type="active site" evidence="6">
    <location>
        <position position="47"/>
    </location>
</feature>
<dbReference type="Gene3D" id="2.10.109.10">
    <property type="entry name" value="Umud Fragment, subunit A"/>
    <property type="match status" value="1"/>
</dbReference>
<keyword evidence="7" id="KW-0812">Transmembrane</keyword>
<evidence type="ECO:0000256" key="1">
    <source>
        <dbReference type="ARBA" id="ARBA00000677"/>
    </source>
</evidence>
<dbReference type="GO" id="GO:0004252">
    <property type="term" value="F:serine-type endopeptidase activity"/>
    <property type="evidence" value="ECO:0007669"/>
    <property type="project" value="InterPro"/>
</dbReference>
<reference evidence="10" key="1">
    <citation type="submission" date="2018-02" db="EMBL/GenBank/DDBJ databases">
        <authorList>
            <person name="Hausmann B."/>
        </authorList>
    </citation>
    <scope>NUCLEOTIDE SEQUENCE [LARGE SCALE GENOMIC DNA]</scope>
    <source>
        <strain evidence="10">Peat soil MAG SbA1</strain>
    </source>
</reference>
<comment type="catalytic activity">
    <reaction evidence="1 7">
        <text>Cleavage of hydrophobic, N-terminal signal or leader sequences from secreted and periplasmic proteins.</text>
        <dbReference type="EC" id="3.4.21.89"/>
    </reaction>
</comment>
<dbReference type="GO" id="GO:0009003">
    <property type="term" value="F:signal peptidase activity"/>
    <property type="evidence" value="ECO:0007669"/>
    <property type="project" value="UniProtKB-EC"/>
</dbReference>
<dbReference type="InterPro" id="IPR019757">
    <property type="entry name" value="Pept_S26A_signal_pept_1_Lys-AS"/>
</dbReference>
<feature type="domain" description="Peptidase S26" evidence="8">
    <location>
        <begin position="18"/>
        <end position="214"/>
    </location>
</feature>
<evidence type="ECO:0000256" key="4">
    <source>
        <dbReference type="ARBA" id="ARBA00019232"/>
    </source>
</evidence>
<accession>A0A2U3K1F0</accession>
<dbReference type="AlphaFoldDB" id="A0A2U3K1F0"/>
<name>A0A2U3K1F0_9BACT</name>
<dbReference type="Proteomes" id="UP000238701">
    <property type="component" value="Unassembled WGS sequence"/>
</dbReference>
<dbReference type="CDD" id="cd06530">
    <property type="entry name" value="S26_SPase_I"/>
    <property type="match status" value="1"/>
</dbReference>
<dbReference type="PROSITE" id="PS00760">
    <property type="entry name" value="SPASE_I_2"/>
    <property type="match status" value="1"/>
</dbReference>
<comment type="similarity">
    <text evidence="2 7">Belongs to the peptidase S26 family.</text>
</comment>
<evidence type="ECO:0000256" key="2">
    <source>
        <dbReference type="ARBA" id="ARBA00009370"/>
    </source>
</evidence>